<evidence type="ECO:0000313" key="2">
    <source>
        <dbReference type="EMBL" id="MDN3722853.1"/>
    </source>
</evidence>
<dbReference type="PROSITE" id="PS51257">
    <property type="entry name" value="PROKAR_LIPOPROTEIN"/>
    <property type="match status" value="1"/>
</dbReference>
<dbReference type="Pfam" id="PF01551">
    <property type="entry name" value="Peptidase_M23"/>
    <property type="match status" value="1"/>
</dbReference>
<proteinExistence type="predicted"/>
<dbReference type="PANTHER" id="PTHR21666:SF268">
    <property type="entry name" value="PEPTIDASE M23 DOMAIN-CONTAINING PROTEIN"/>
    <property type="match status" value="1"/>
</dbReference>
<evidence type="ECO:0000313" key="3">
    <source>
        <dbReference type="Proteomes" id="UP001244787"/>
    </source>
</evidence>
<dbReference type="Pfam" id="PF08239">
    <property type="entry name" value="SH3_3"/>
    <property type="match status" value="1"/>
</dbReference>
<dbReference type="Proteomes" id="UP001244787">
    <property type="component" value="Unassembled WGS sequence"/>
</dbReference>
<reference evidence="2 3" key="1">
    <citation type="submission" date="2023-06" db="EMBL/GenBank/DDBJ databases">
        <authorList>
            <person name="Ye Y.-Q."/>
            <person name="Du Z.-J."/>
        </authorList>
    </citation>
    <scope>NUCLEOTIDE SEQUENCE [LARGE SCALE GENOMIC DNA]</scope>
    <source>
        <strain evidence="2 3">SDUM287046</strain>
    </source>
</reference>
<dbReference type="InterPro" id="IPR050570">
    <property type="entry name" value="Cell_wall_metabolism_enzyme"/>
</dbReference>
<dbReference type="EMBL" id="JAUGQQ010000001">
    <property type="protein sequence ID" value="MDN3722853.1"/>
    <property type="molecule type" value="Genomic_DNA"/>
</dbReference>
<dbReference type="InterPro" id="IPR016047">
    <property type="entry name" value="M23ase_b-sheet_dom"/>
</dbReference>
<evidence type="ECO:0000259" key="1">
    <source>
        <dbReference type="SMART" id="SM00287"/>
    </source>
</evidence>
<dbReference type="Gene3D" id="2.70.70.10">
    <property type="entry name" value="Glucose Permease (Domain IIA)"/>
    <property type="match status" value="1"/>
</dbReference>
<dbReference type="CDD" id="cd12797">
    <property type="entry name" value="M23_peptidase"/>
    <property type="match status" value="1"/>
</dbReference>
<gene>
    <name evidence="2" type="ORF">QRD02_00540</name>
</gene>
<organism evidence="2 3">
    <name type="scientific">Aequorivita aurantiaca</name>
    <dbReference type="NCBI Taxonomy" id="3053356"/>
    <lineage>
        <taxon>Bacteria</taxon>
        <taxon>Pseudomonadati</taxon>
        <taxon>Bacteroidota</taxon>
        <taxon>Flavobacteriia</taxon>
        <taxon>Flavobacteriales</taxon>
        <taxon>Flavobacteriaceae</taxon>
        <taxon>Aequorivita</taxon>
    </lineage>
</organism>
<dbReference type="RefSeq" id="WP_290252941.1">
    <property type="nucleotide sequence ID" value="NZ_JAUGQQ010000001.1"/>
</dbReference>
<protein>
    <submittedName>
        <fullName evidence="2">M23 family metallopeptidase</fullName>
    </submittedName>
</protein>
<keyword evidence="3" id="KW-1185">Reference proteome</keyword>
<sequence>MKNRNLSYILILFSLIIVSCKQVQKVADVVIQPTAREVYERNFKKDDPLLVRWQNAFEKAKRDSLQITLPYSESGIFSSENFLVYSYNLQLKEGEKLVVEVEKNPDTANVFIDLFQQQNDSIQTFQLVKSSEKKSASLSFEIDKSDVYKIIVQPEMKREIPFVLKIYSQPMYAFPVSGATNENVQSFWADPRDAGRRSHEGVDIFAARGTPVVAVADGRIGFTGERGLGGKQVWLRDGLFGKNVYYAHLDSVAVSSAQRVKLGDTLGFVGNTGNAKTTAPHLHFGIYRNTGAVNPYPYIKMTEIQQVKDTVKSVSATVSKNRAELRKGPAAVFKQFASLKKNDTVFILGKNQQWFHIQVRDSLKGFVHQSLLKELPLN</sequence>
<dbReference type="InterPro" id="IPR003646">
    <property type="entry name" value="SH3-like_bac-type"/>
</dbReference>
<dbReference type="InterPro" id="IPR011055">
    <property type="entry name" value="Dup_hybrid_motif"/>
</dbReference>
<dbReference type="SMART" id="SM00287">
    <property type="entry name" value="SH3b"/>
    <property type="match status" value="1"/>
</dbReference>
<dbReference type="SUPFAM" id="SSF51261">
    <property type="entry name" value="Duplicated hybrid motif"/>
    <property type="match status" value="1"/>
</dbReference>
<comment type="caution">
    <text evidence="2">The sequence shown here is derived from an EMBL/GenBank/DDBJ whole genome shotgun (WGS) entry which is preliminary data.</text>
</comment>
<dbReference type="Gene3D" id="2.30.30.40">
    <property type="entry name" value="SH3 Domains"/>
    <property type="match status" value="1"/>
</dbReference>
<feature type="domain" description="SH3b" evidence="1">
    <location>
        <begin position="313"/>
        <end position="375"/>
    </location>
</feature>
<dbReference type="PANTHER" id="PTHR21666">
    <property type="entry name" value="PEPTIDASE-RELATED"/>
    <property type="match status" value="1"/>
</dbReference>
<accession>A0ABT8DD00</accession>
<name>A0ABT8DD00_9FLAO</name>